<comment type="caution">
    <text evidence="1">The sequence shown here is derived from an EMBL/GenBank/DDBJ whole genome shotgun (WGS) entry which is preliminary data.</text>
</comment>
<evidence type="ECO:0000313" key="1">
    <source>
        <dbReference type="EMBL" id="KAJ3805194.1"/>
    </source>
</evidence>
<accession>A0ACC1TK96</accession>
<dbReference type="Proteomes" id="UP001163835">
    <property type="component" value="Unassembled WGS sequence"/>
</dbReference>
<gene>
    <name evidence="1" type="ORF">F5876DRAFT_52235</name>
</gene>
<evidence type="ECO:0000313" key="2">
    <source>
        <dbReference type="Proteomes" id="UP001163835"/>
    </source>
</evidence>
<keyword evidence="2" id="KW-1185">Reference proteome</keyword>
<name>A0ACC1TK96_9AGAR</name>
<organism evidence="1 2">
    <name type="scientific">Lentinula aff. lateritia</name>
    <dbReference type="NCBI Taxonomy" id="2804960"/>
    <lineage>
        <taxon>Eukaryota</taxon>
        <taxon>Fungi</taxon>
        <taxon>Dikarya</taxon>
        <taxon>Basidiomycota</taxon>
        <taxon>Agaricomycotina</taxon>
        <taxon>Agaricomycetes</taxon>
        <taxon>Agaricomycetidae</taxon>
        <taxon>Agaricales</taxon>
        <taxon>Marasmiineae</taxon>
        <taxon>Omphalotaceae</taxon>
        <taxon>Lentinula</taxon>
    </lineage>
</organism>
<sequence>MRKRAQERGSGRRALAATTVEERATQASTDPSLPVVQLWNTDTGASSHMTPHCQWFKSYTSRVIPIRLADHSLVYSEGIGTIQFQP</sequence>
<protein>
    <submittedName>
        <fullName evidence="1">Uncharacterized protein</fullName>
    </submittedName>
</protein>
<proteinExistence type="predicted"/>
<dbReference type="EMBL" id="MU795657">
    <property type="protein sequence ID" value="KAJ3805194.1"/>
    <property type="molecule type" value="Genomic_DNA"/>
</dbReference>
<feature type="non-terminal residue" evidence="1">
    <location>
        <position position="86"/>
    </location>
</feature>
<reference evidence="1" key="1">
    <citation type="submission" date="2022-09" db="EMBL/GenBank/DDBJ databases">
        <title>A Global Phylogenomic Analysis of the Shiitake Genus Lentinula.</title>
        <authorList>
            <consortium name="DOE Joint Genome Institute"/>
            <person name="Sierra-Patev S."/>
            <person name="Min B."/>
            <person name="Naranjo-Ortiz M."/>
            <person name="Looney B."/>
            <person name="Konkel Z."/>
            <person name="Slot J.C."/>
            <person name="Sakamoto Y."/>
            <person name="Steenwyk J.L."/>
            <person name="Rokas A."/>
            <person name="Carro J."/>
            <person name="Camarero S."/>
            <person name="Ferreira P."/>
            <person name="Molpeceres G."/>
            <person name="Ruiz-Duenas F.J."/>
            <person name="Serrano A."/>
            <person name="Henrissat B."/>
            <person name="Drula E."/>
            <person name="Hughes K.W."/>
            <person name="Mata J.L."/>
            <person name="Ishikawa N.K."/>
            <person name="Vargas-Isla R."/>
            <person name="Ushijima S."/>
            <person name="Smith C.A."/>
            <person name="Ahrendt S."/>
            <person name="Andreopoulos W."/>
            <person name="He G."/>
            <person name="Labutti K."/>
            <person name="Lipzen A."/>
            <person name="Ng V."/>
            <person name="Riley R."/>
            <person name="Sandor L."/>
            <person name="Barry K."/>
            <person name="Martinez A.T."/>
            <person name="Xiao Y."/>
            <person name="Gibbons J.G."/>
            <person name="Terashima K."/>
            <person name="Grigoriev I.V."/>
            <person name="Hibbett D.S."/>
        </authorList>
    </citation>
    <scope>NUCLEOTIDE SEQUENCE</scope>
    <source>
        <strain evidence="1">TMI1499</strain>
    </source>
</reference>